<dbReference type="OrthoDB" id="10346634at2759"/>
<dbReference type="EMBL" id="FN653015">
    <property type="protein sequence ID" value="CBY20554.1"/>
    <property type="molecule type" value="Genomic_DNA"/>
</dbReference>
<dbReference type="EMBL" id="FN654454">
    <property type="protein sequence ID" value="CBY33862.1"/>
    <property type="molecule type" value="Genomic_DNA"/>
</dbReference>
<dbReference type="AlphaFoldDB" id="E4WS22"/>
<sequence>MAAPAVSRQISIQVYTRDNGPGSISVDSNGEEYSKEWEQLTPDVSAEINEQLDAMNLGGQFSEGKFQFEAPNYPALIADVASNNGNAISSSKTLEFSVNNAEDFAAEFEQQEEKILDWVRQYSEDFYNTVKEQLDQIGSSVDS</sequence>
<dbReference type="InParanoid" id="E4WS22"/>
<organism evidence="1">
    <name type="scientific">Oikopleura dioica</name>
    <name type="common">Tunicate</name>
    <dbReference type="NCBI Taxonomy" id="34765"/>
    <lineage>
        <taxon>Eukaryota</taxon>
        <taxon>Metazoa</taxon>
        <taxon>Chordata</taxon>
        <taxon>Tunicata</taxon>
        <taxon>Appendicularia</taxon>
        <taxon>Copelata</taxon>
        <taxon>Oikopleuridae</taxon>
        <taxon>Oikopleura</taxon>
    </lineage>
</organism>
<dbReference type="Proteomes" id="UP000001307">
    <property type="component" value="Unassembled WGS sequence"/>
</dbReference>
<proteinExistence type="predicted"/>
<gene>
    <name evidence="1" type="ORF">GSOID_T00000553001</name>
    <name evidence="2" type="ORF">GSOID_T00021817001</name>
</gene>
<evidence type="ECO:0000313" key="1">
    <source>
        <dbReference type="EMBL" id="CBY20554.1"/>
    </source>
</evidence>
<evidence type="ECO:0000313" key="2">
    <source>
        <dbReference type="EMBL" id="CBY33862.1"/>
    </source>
</evidence>
<accession>E4WS22</accession>
<reference evidence="1" key="1">
    <citation type="journal article" date="2010" name="Science">
        <title>Plasticity of animal genome architecture unmasked by rapid evolution of a pelagic tunicate.</title>
        <authorList>
            <person name="Denoeud F."/>
            <person name="Henriet S."/>
            <person name="Mungpakdee S."/>
            <person name="Aury J.M."/>
            <person name="Da Silva C."/>
            <person name="Brinkmann H."/>
            <person name="Mikhaleva J."/>
            <person name="Olsen L.C."/>
            <person name="Jubin C."/>
            <person name="Canestro C."/>
            <person name="Bouquet J.M."/>
            <person name="Danks G."/>
            <person name="Poulain J."/>
            <person name="Campsteijn C."/>
            <person name="Adamski M."/>
            <person name="Cross I."/>
            <person name="Yadetie F."/>
            <person name="Muffato M."/>
            <person name="Louis A."/>
            <person name="Butcher S."/>
            <person name="Tsagkogeorga G."/>
            <person name="Konrad A."/>
            <person name="Singh S."/>
            <person name="Jensen M.F."/>
            <person name="Cong E.H."/>
            <person name="Eikeseth-Otteraa H."/>
            <person name="Noel B."/>
            <person name="Anthouard V."/>
            <person name="Porcel B.M."/>
            <person name="Kachouri-Lafond R."/>
            <person name="Nishino A."/>
            <person name="Ugolini M."/>
            <person name="Chourrout P."/>
            <person name="Nishida H."/>
            <person name="Aasland R."/>
            <person name="Huzurbazar S."/>
            <person name="Westhof E."/>
            <person name="Delsuc F."/>
            <person name="Lehrach H."/>
            <person name="Reinhardt R."/>
            <person name="Weissenbach J."/>
            <person name="Roy S.W."/>
            <person name="Artiguenave F."/>
            <person name="Postlethwait J.H."/>
            <person name="Manak J.R."/>
            <person name="Thompson E.M."/>
            <person name="Jaillon O."/>
            <person name="Du Pasquier L."/>
            <person name="Boudinot P."/>
            <person name="Liberles D.A."/>
            <person name="Volff J.N."/>
            <person name="Philippe H."/>
            <person name="Lenhard B."/>
            <person name="Roest Crollius H."/>
            <person name="Wincker P."/>
            <person name="Chourrout D."/>
        </authorList>
    </citation>
    <scope>NUCLEOTIDE SEQUENCE [LARGE SCALE GENOMIC DNA]</scope>
</reference>
<keyword evidence="3" id="KW-1185">Reference proteome</keyword>
<evidence type="ECO:0000313" key="3">
    <source>
        <dbReference type="Proteomes" id="UP000001307"/>
    </source>
</evidence>
<protein>
    <submittedName>
        <fullName evidence="1">Uncharacterized protein</fullName>
    </submittedName>
</protein>
<dbReference type="Proteomes" id="UP000011014">
    <property type="component" value="Unassembled WGS sequence"/>
</dbReference>
<name>E4WS22_OIKDI</name>